<sequence>MAAEIGIAIVEHPSVKESGCAAVLTIEKDLESGQIIMLADNLDEDLRADVIVFGFAVLAGIPEVVADSADGYILVGRERRPTKPDSVSHVAWHVAHLCGRHTSSATFGLFAPTADLPNVSRLRQSPPATRTCTSQLKVQSQAACRTRAPVENKTKQCCASEHNGGRQ</sequence>
<dbReference type="Proteomes" id="UP001597478">
    <property type="component" value="Unassembled WGS sequence"/>
</dbReference>
<protein>
    <submittedName>
        <fullName evidence="1">Uncharacterized protein</fullName>
    </submittedName>
</protein>
<proteinExistence type="predicted"/>
<keyword evidence="2" id="KW-1185">Reference proteome</keyword>
<dbReference type="RefSeq" id="WP_377394616.1">
    <property type="nucleotide sequence ID" value="NZ_JBHSAN010000053.1"/>
</dbReference>
<reference evidence="2" key="1">
    <citation type="journal article" date="2019" name="Int. J. Syst. Evol. Microbiol.">
        <title>The Global Catalogue of Microorganisms (GCM) 10K type strain sequencing project: providing services to taxonomists for standard genome sequencing and annotation.</title>
        <authorList>
            <consortium name="The Broad Institute Genomics Platform"/>
            <consortium name="The Broad Institute Genome Sequencing Center for Infectious Disease"/>
            <person name="Wu L."/>
            <person name="Ma J."/>
        </authorList>
    </citation>
    <scope>NUCLEOTIDE SEQUENCE [LARGE SCALE GENOMIC DNA]</scope>
    <source>
        <strain evidence="2">IBRC-M 10906</strain>
    </source>
</reference>
<evidence type="ECO:0000313" key="1">
    <source>
        <dbReference type="EMBL" id="MFD2802336.1"/>
    </source>
</evidence>
<comment type="caution">
    <text evidence="1">The sequence shown here is derived from an EMBL/GenBank/DDBJ whole genome shotgun (WGS) entry which is preliminary data.</text>
</comment>
<accession>A0ABW5WFT8</accession>
<name>A0ABW5WFT8_9PSEU</name>
<organism evidence="1 2">
    <name type="scientific">Prauserella oleivorans</name>
    <dbReference type="NCBI Taxonomy" id="1478153"/>
    <lineage>
        <taxon>Bacteria</taxon>
        <taxon>Bacillati</taxon>
        <taxon>Actinomycetota</taxon>
        <taxon>Actinomycetes</taxon>
        <taxon>Pseudonocardiales</taxon>
        <taxon>Pseudonocardiaceae</taxon>
        <taxon>Prauserella</taxon>
    </lineage>
</organism>
<gene>
    <name evidence="1" type="ORF">ACFS2C_23380</name>
</gene>
<evidence type="ECO:0000313" key="2">
    <source>
        <dbReference type="Proteomes" id="UP001597478"/>
    </source>
</evidence>
<dbReference type="EMBL" id="JBHUOF010000047">
    <property type="protein sequence ID" value="MFD2802336.1"/>
    <property type="molecule type" value="Genomic_DNA"/>
</dbReference>